<accession>A0ABD5YVG9</accession>
<evidence type="ECO:0000313" key="4">
    <source>
        <dbReference type="Proteomes" id="UP001596417"/>
    </source>
</evidence>
<keyword evidence="1" id="KW-0732">Signal</keyword>
<gene>
    <name evidence="3" type="ORF">ACFQL7_25750</name>
</gene>
<name>A0ABD5YVG9_9EURY</name>
<dbReference type="InterPro" id="IPR029051">
    <property type="entry name" value="DUF4352"/>
</dbReference>
<evidence type="ECO:0000313" key="3">
    <source>
        <dbReference type="EMBL" id="MFC7192877.1"/>
    </source>
</evidence>
<comment type="caution">
    <text evidence="3">The sequence shown here is derived from an EMBL/GenBank/DDBJ whole genome shotgun (WGS) entry which is preliminary data.</text>
</comment>
<dbReference type="Gene3D" id="2.60.40.1240">
    <property type="match status" value="1"/>
</dbReference>
<dbReference type="RefSeq" id="WP_264556841.1">
    <property type="nucleotide sequence ID" value="NZ_CP109982.1"/>
</dbReference>
<dbReference type="InterPro" id="IPR029050">
    <property type="entry name" value="Immunoprotect_excell_Ig-like"/>
</dbReference>
<evidence type="ECO:0000256" key="1">
    <source>
        <dbReference type="ARBA" id="ARBA00022729"/>
    </source>
</evidence>
<dbReference type="EMBL" id="JBHTAX010000006">
    <property type="protein sequence ID" value="MFC7192877.1"/>
    <property type="molecule type" value="Genomic_DNA"/>
</dbReference>
<dbReference type="Pfam" id="PF11611">
    <property type="entry name" value="DUF4352"/>
    <property type="match status" value="1"/>
</dbReference>
<evidence type="ECO:0000259" key="2">
    <source>
        <dbReference type="Pfam" id="PF11611"/>
    </source>
</evidence>
<protein>
    <submittedName>
        <fullName evidence="3">DUF4352 domain-containing protein</fullName>
    </submittedName>
</protein>
<dbReference type="GeneID" id="76059176"/>
<keyword evidence="4" id="KW-1185">Reference proteome</keyword>
<proteinExistence type="predicted"/>
<dbReference type="Proteomes" id="UP001596417">
    <property type="component" value="Unassembled WGS sequence"/>
</dbReference>
<dbReference type="AlphaFoldDB" id="A0ABD5YVG9"/>
<sequence>MTSLTTSGLILGGCIRDHRTEPTASQIDTPTLVAEDWRPDDPVTTFRVRWHGQSVDAFDITTNDGKIHQAPEGEENLILALGVENTGSQSHRFVPDTIEIIVNAQSHEHQFIESAARTFGVNGIQLQPADTISGWLGYSIPKNVTEARIVARPGGSDPELDVTYEYVEDRSLSFPFE</sequence>
<feature type="domain" description="DUF4352" evidence="2">
    <location>
        <begin position="56"/>
        <end position="151"/>
    </location>
</feature>
<reference evidence="3 4" key="1">
    <citation type="journal article" date="2019" name="Int. J. Syst. Evol. Microbiol.">
        <title>The Global Catalogue of Microorganisms (GCM) 10K type strain sequencing project: providing services to taxonomists for standard genome sequencing and annotation.</title>
        <authorList>
            <consortium name="The Broad Institute Genomics Platform"/>
            <consortium name="The Broad Institute Genome Sequencing Center for Infectious Disease"/>
            <person name="Wu L."/>
            <person name="Ma J."/>
        </authorList>
    </citation>
    <scope>NUCLEOTIDE SEQUENCE [LARGE SCALE GENOMIC DNA]</scope>
    <source>
        <strain evidence="3 4">RDMS1</strain>
    </source>
</reference>
<organism evidence="3 4">
    <name type="scientific">Halocatena marina</name>
    <dbReference type="NCBI Taxonomy" id="2934937"/>
    <lineage>
        <taxon>Archaea</taxon>
        <taxon>Methanobacteriati</taxon>
        <taxon>Methanobacteriota</taxon>
        <taxon>Stenosarchaea group</taxon>
        <taxon>Halobacteria</taxon>
        <taxon>Halobacteriales</taxon>
        <taxon>Natronomonadaceae</taxon>
        <taxon>Halocatena</taxon>
    </lineage>
</organism>